<dbReference type="PROSITE" id="PS52016">
    <property type="entry name" value="TONB_DEPENDENT_REC_3"/>
    <property type="match status" value="1"/>
</dbReference>
<dbReference type="InterPro" id="IPR036942">
    <property type="entry name" value="Beta-barrel_TonB_sf"/>
</dbReference>
<dbReference type="PANTHER" id="PTHR30069:SF51">
    <property type="entry name" value="FERRIENTEROBACTIN RECEPTOR"/>
    <property type="match status" value="1"/>
</dbReference>
<evidence type="ECO:0000256" key="2">
    <source>
        <dbReference type="ARBA" id="ARBA00022448"/>
    </source>
</evidence>
<evidence type="ECO:0000256" key="6">
    <source>
        <dbReference type="ARBA" id="ARBA00023136"/>
    </source>
</evidence>
<evidence type="ECO:0000313" key="11">
    <source>
        <dbReference type="Proteomes" id="UP000251721"/>
    </source>
</evidence>
<organism evidence="10 11">
    <name type="scientific">Klebsiella pneumoniae</name>
    <dbReference type="NCBI Taxonomy" id="573"/>
    <lineage>
        <taxon>Bacteria</taxon>
        <taxon>Pseudomonadati</taxon>
        <taxon>Pseudomonadota</taxon>
        <taxon>Gammaproteobacteria</taxon>
        <taxon>Enterobacterales</taxon>
        <taxon>Enterobacteriaceae</taxon>
        <taxon>Klebsiella/Raoultella group</taxon>
        <taxon>Klebsiella</taxon>
        <taxon>Klebsiella pneumoniae complex</taxon>
    </lineage>
</organism>
<keyword evidence="10" id="KW-0675">Receptor</keyword>
<keyword evidence="5" id="KW-0798">TonB box</keyword>
<dbReference type="Pfam" id="PF00593">
    <property type="entry name" value="TonB_dep_Rec_b-barrel"/>
    <property type="match status" value="1"/>
</dbReference>
<gene>
    <name evidence="10" type="primary">fepA_3</name>
    <name evidence="10" type="ORF">NCTC13465_05143</name>
</gene>
<dbReference type="AlphaFoldDB" id="A0A2X3HJD6"/>
<protein>
    <submittedName>
        <fullName evidence="10">TonB-dependent receptor</fullName>
    </submittedName>
</protein>
<dbReference type="SUPFAM" id="SSF56935">
    <property type="entry name" value="Porins"/>
    <property type="match status" value="1"/>
</dbReference>
<dbReference type="GO" id="GO:0009279">
    <property type="term" value="C:cell outer membrane"/>
    <property type="evidence" value="ECO:0007669"/>
    <property type="project" value="UniProtKB-SubCell"/>
</dbReference>
<reference evidence="10 11" key="1">
    <citation type="submission" date="2018-06" db="EMBL/GenBank/DDBJ databases">
        <authorList>
            <consortium name="Pathogen Informatics"/>
            <person name="Doyle S."/>
        </authorList>
    </citation>
    <scope>NUCLEOTIDE SEQUENCE [LARGE SCALE GENOMIC DNA]</scope>
    <source>
        <strain evidence="10 11">NCTC13465</strain>
    </source>
</reference>
<dbReference type="Gene3D" id="2.40.170.20">
    <property type="entry name" value="TonB-dependent receptor, beta-barrel domain"/>
    <property type="match status" value="1"/>
</dbReference>
<dbReference type="GO" id="GO:0044718">
    <property type="term" value="P:siderophore transmembrane transport"/>
    <property type="evidence" value="ECO:0007669"/>
    <property type="project" value="TreeGrafter"/>
</dbReference>
<feature type="domain" description="TonB-dependent receptor-like beta-barrel" evidence="9">
    <location>
        <begin position="5"/>
        <end position="92"/>
    </location>
</feature>
<dbReference type="GO" id="GO:0042912">
    <property type="term" value="F:colicin transmembrane transporter activity"/>
    <property type="evidence" value="ECO:0007669"/>
    <property type="project" value="TreeGrafter"/>
</dbReference>
<dbReference type="GO" id="GO:0042931">
    <property type="term" value="F:enterobactin transmembrane transporter activity"/>
    <property type="evidence" value="ECO:0007669"/>
    <property type="project" value="TreeGrafter"/>
</dbReference>
<evidence type="ECO:0000256" key="4">
    <source>
        <dbReference type="ARBA" id="ARBA00022692"/>
    </source>
</evidence>
<proteinExistence type="inferred from homology"/>
<keyword evidence="3 8" id="KW-1134">Transmembrane beta strand</keyword>
<comment type="subcellular location">
    <subcellularLocation>
        <location evidence="1 8">Cell outer membrane</location>
        <topology evidence="1 8">Multi-pass membrane protein</topology>
    </subcellularLocation>
</comment>
<sequence>MLQSKNKTTGDRLSVIPQFTLNSTLSWQVREDLSLQSTFTWYGRQKPKRFNYKGEAVSGSELNEVSPYSIVGLSATWDVNKNLSFTSGIDNLFDIRHYRAGNAQTTGNATTELICMARVPRPITNRGRTFFMSVNTHF</sequence>
<name>A0A2X3HJD6_KLEPN</name>
<dbReference type="InterPro" id="IPR039426">
    <property type="entry name" value="TonB-dep_rcpt-like"/>
</dbReference>
<keyword evidence="7 8" id="KW-0998">Cell outer membrane</keyword>
<dbReference type="PANTHER" id="PTHR30069">
    <property type="entry name" value="TONB-DEPENDENT OUTER MEMBRANE RECEPTOR"/>
    <property type="match status" value="1"/>
</dbReference>
<evidence type="ECO:0000313" key="10">
    <source>
        <dbReference type="EMBL" id="SQC48929.1"/>
    </source>
</evidence>
<keyword evidence="4 8" id="KW-0812">Transmembrane</keyword>
<evidence type="ECO:0000256" key="7">
    <source>
        <dbReference type="ARBA" id="ARBA00023237"/>
    </source>
</evidence>
<keyword evidence="2 8" id="KW-0813">Transport</keyword>
<dbReference type="Proteomes" id="UP000251721">
    <property type="component" value="Unassembled WGS sequence"/>
</dbReference>
<dbReference type="EMBL" id="UAWQ01000019">
    <property type="protein sequence ID" value="SQC48929.1"/>
    <property type="molecule type" value="Genomic_DNA"/>
</dbReference>
<comment type="similarity">
    <text evidence="8">Belongs to the TonB-dependent receptor family.</text>
</comment>
<evidence type="ECO:0000256" key="5">
    <source>
        <dbReference type="ARBA" id="ARBA00023077"/>
    </source>
</evidence>
<accession>A0A2X3HJD6</accession>
<dbReference type="InterPro" id="IPR000531">
    <property type="entry name" value="Beta-barrel_TonB"/>
</dbReference>
<keyword evidence="6 8" id="KW-0472">Membrane</keyword>
<evidence type="ECO:0000259" key="9">
    <source>
        <dbReference type="Pfam" id="PF00593"/>
    </source>
</evidence>
<evidence type="ECO:0000256" key="3">
    <source>
        <dbReference type="ARBA" id="ARBA00022452"/>
    </source>
</evidence>
<dbReference type="GO" id="GO:0015344">
    <property type="term" value="F:siderophore uptake transmembrane transporter activity"/>
    <property type="evidence" value="ECO:0007669"/>
    <property type="project" value="TreeGrafter"/>
</dbReference>
<evidence type="ECO:0000256" key="1">
    <source>
        <dbReference type="ARBA" id="ARBA00004571"/>
    </source>
</evidence>
<evidence type="ECO:0000256" key="8">
    <source>
        <dbReference type="PROSITE-ProRule" id="PRU01360"/>
    </source>
</evidence>